<dbReference type="EMBL" id="WQNE01000007">
    <property type="protein sequence ID" value="MVT73781.1"/>
    <property type="molecule type" value="Genomic_DNA"/>
</dbReference>
<dbReference type="RefSeq" id="WP_146006616.1">
    <property type="nucleotide sequence ID" value="NZ_JANADL010000001.1"/>
</dbReference>
<organism evidence="1 2">
    <name type="scientific">Bradyrhizobium cajani</name>
    <dbReference type="NCBI Taxonomy" id="1928661"/>
    <lineage>
        <taxon>Bacteria</taxon>
        <taxon>Pseudomonadati</taxon>
        <taxon>Pseudomonadota</taxon>
        <taxon>Alphaproteobacteria</taxon>
        <taxon>Hyphomicrobiales</taxon>
        <taxon>Nitrobacteraceae</taxon>
        <taxon>Bradyrhizobium</taxon>
    </lineage>
</organism>
<keyword evidence="2" id="KW-1185">Reference proteome</keyword>
<dbReference type="AlphaFoldDB" id="A0A844TFH4"/>
<reference evidence="1 2" key="1">
    <citation type="submission" date="2019-12" db="EMBL/GenBank/DDBJ databases">
        <title>Draft genome sequences Bradyrhizobium cajani AMBPC1010, Bradyrhizobium pachyrhizi AMBPC1040 and Bradyrhizobium yuanmingense ALSPC3051, three plant growth promoting strains isolated from nodules of Cajanus cajan L. in Dominican Republic.</title>
        <authorList>
            <person name="Flores-Felix J.D."/>
            <person name="Araujo J."/>
            <person name="Diaz-Alcantara C."/>
            <person name="Gonzalez-Andres F."/>
            <person name="Velazquez E."/>
        </authorList>
    </citation>
    <scope>NUCLEOTIDE SEQUENCE [LARGE SCALE GENOMIC DNA]</scope>
    <source>
        <strain evidence="1 2">1010</strain>
    </source>
</reference>
<evidence type="ECO:0000313" key="2">
    <source>
        <dbReference type="Proteomes" id="UP000449969"/>
    </source>
</evidence>
<proteinExistence type="predicted"/>
<name>A0A844TFH4_9BRAD</name>
<gene>
    <name evidence="1" type="ORF">GPL20_12075</name>
</gene>
<accession>A0A844TFH4</accession>
<dbReference type="OrthoDB" id="9842736at2"/>
<sequence length="73" mass="7996">MDFIYPLIQYVALGYVGRCFPELAAFGRLFPPPINLGLMVYHLAVPLHQEAPAGLARLGLKMRARVEADTAGP</sequence>
<evidence type="ECO:0000313" key="1">
    <source>
        <dbReference type="EMBL" id="MVT73781.1"/>
    </source>
</evidence>
<comment type="caution">
    <text evidence="1">The sequence shown here is derived from an EMBL/GenBank/DDBJ whole genome shotgun (WGS) entry which is preliminary data.</text>
</comment>
<protein>
    <submittedName>
        <fullName evidence="1">Uncharacterized protein</fullName>
    </submittedName>
</protein>
<dbReference type="Proteomes" id="UP000449969">
    <property type="component" value="Unassembled WGS sequence"/>
</dbReference>